<feature type="region of interest" description="Disordered" evidence="2">
    <location>
        <begin position="107"/>
        <end position="131"/>
    </location>
</feature>
<proteinExistence type="predicted"/>
<protein>
    <recommendedName>
        <fullName evidence="3">Retrotransposon gag domain-containing protein</fullName>
    </recommendedName>
</protein>
<keyword evidence="5" id="KW-1185">Reference proteome</keyword>
<feature type="coiled-coil region" evidence="1">
    <location>
        <begin position="11"/>
        <end position="80"/>
    </location>
</feature>
<evidence type="ECO:0000256" key="2">
    <source>
        <dbReference type="SAM" id="MobiDB-lite"/>
    </source>
</evidence>
<evidence type="ECO:0000313" key="5">
    <source>
        <dbReference type="Proteomes" id="UP001177670"/>
    </source>
</evidence>
<evidence type="ECO:0000256" key="1">
    <source>
        <dbReference type="SAM" id="Coils"/>
    </source>
</evidence>
<evidence type="ECO:0000313" key="4">
    <source>
        <dbReference type="EMBL" id="KAK1123336.1"/>
    </source>
</evidence>
<feature type="compositionally biased region" description="Basic and acidic residues" evidence="2">
    <location>
        <begin position="116"/>
        <end position="131"/>
    </location>
</feature>
<name>A0AA40FR31_9HYME</name>
<gene>
    <name evidence="4" type="ORF">K0M31_008954</name>
</gene>
<dbReference type="EMBL" id="JAHYIQ010000021">
    <property type="protein sequence ID" value="KAK1123336.1"/>
    <property type="molecule type" value="Genomic_DNA"/>
</dbReference>
<sequence length="454" mass="52435">MATPSELQKLNESITKNLELIAKEINEIKDKNAKYEENFRKIFKREDSHEQALGDLAKAIRRIEVANERQNNEFKMLAQELHICAQSETVYTEPANVITNDETASCTGKTTQKISKPRDSTTRRETSREDSMLKPTDALRMVENLNGINDIGVEEFIKSLKLAKTRVNDEIILLRMIITEKITDYAKQSIRFCAINSYEELFSALRTQVSIPNTVSGSRNRMQNIRQGSNETVQSYSNRFKQALNELEYAIQAQHTNPIARNIALEQENLEALKFYIHNLRPDLAYCIMAMKPKNLLEAQQHAIDSDIWIQDMNSRKINYKNFNPTTPKSNSRPNLYNQSAKKSFNTTQNLQVLIKCENCKRLGHTKSNCYLLRQNFPRIQHGKIPPQRINQVTNQGAETGQQLENKTENQTENDEQTIEQLDSTTPQDYFNMSDACYQECPSKEDCYWTPEQE</sequence>
<accession>A0AA40FR31</accession>
<organism evidence="4 5">
    <name type="scientific">Melipona bicolor</name>
    <dbReference type="NCBI Taxonomy" id="60889"/>
    <lineage>
        <taxon>Eukaryota</taxon>
        <taxon>Metazoa</taxon>
        <taxon>Ecdysozoa</taxon>
        <taxon>Arthropoda</taxon>
        <taxon>Hexapoda</taxon>
        <taxon>Insecta</taxon>
        <taxon>Pterygota</taxon>
        <taxon>Neoptera</taxon>
        <taxon>Endopterygota</taxon>
        <taxon>Hymenoptera</taxon>
        <taxon>Apocrita</taxon>
        <taxon>Aculeata</taxon>
        <taxon>Apoidea</taxon>
        <taxon>Anthophila</taxon>
        <taxon>Apidae</taxon>
        <taxon>Melipona</taxon>
    </lineage>
</organism>
<feature type="domain" description="Retrotransposon gag" evidence="3">
    <location>
        <begin position="192"/>
        <end position="248"/>
    </location>
</feature>
<dbReference type="Pfam" id="PF03732">
    <property type="entry name" value="Retrotrans_gag"/>
    <property type="match status" value="1"/>
</dbReference>
<keyword evidence="1" id="KW-0175">Coiled coil</keyword>
<dbReference type="InterPro" id="IPR005162">
    <property type="entry name" value="Retrotrans_gag_dom"/>
</dbReference>
<evidence type="ECO:0000259" key="3">
    <source>
        <dbReference type="Pfam" id="PF03732"/>
    </source>
</evidence>
<dbReference type="AlphaFoldDB" id="A0AA40FR31"/>
<dbReference type="Proteomes" id="UP001177670">
    <property type="component" value="Unassembled WGS sequence"/>
</dbReference>
<reference evidence="4" key="1">
    <citation type="submission" date="2021-10" db="EMBL/GenBank/DDBJ databases">
        <title>Melipona bicolor Genome sequencing and assembly.</title>
        <authorList>
            <person name="Araujo N.S."/>
            <person name="Arias M.C."/>
        </authorList>
    </citation>
    <scope>NUCLEOTIDE SEQUENCE</scope>
    <source>
        <strain evidence="4">USP_2M_L1-L4_2017</strain>
        <tissue evidence="4">Whole body</tissue>
    </source>
</reference>
<comment type="caution">
    <text evidence="4">The sequence shown here is derived from an EMBL/GenBank/DDBJ whole genome shotgun (WGS) entry which is preliminary data.</text>
</comment>